<dbReference type="Pfam" id="PF08268">
    <property type="entry name" value="FBA_3"/>
    <property type="match status" value="2"/>
</dbReference>
<feature type="domain" description="F-box associated beta-propeller type 3" evidence="2">
    <location>
        <begin position="44"/>
        <end position="135"/>
    </location>
</feature>
<dbReference type="EMBL" id="KI517809">
    <property type="protein sequence ID" value="ESQ30808.1"/>
    <property type="molecule type" value="Genomic_DNA"/>
</dbReference>
<dbReference type="Proteomes" id="UP000030689">
    <property type="component" value="Unassembled WGS sequence"/>
</dbReference>
<keyword evidence="4" id="KW-1185">Reference proteome</keyword>
<organism evidence="3 4">
    <name type="scientific">Eutrema salsugineum</name>
    <name type="common">Saltwater cress</name>
    <name type="synonym">Sisymbrium salsugineum</name>
    <dbReference type="NCBI Taxonomy" id="72664"/>
    <lineage>
        <taxon>Eukaryota</taxon>
        <taxon>Viridiplantae</taxon>
        <taxon>Streptophyta</taxon>
        <taxon>Embryophyta</taxon>
        <taxon>Tracheophyta</taxon>
        <taxon>Spermatophyta</taxon>
        <taxon>Magnoliopsida</taxon>
        <taxon>eudicotyledons</taxon>
        <taxon>Gunneridae</taxon>
        <taxon>Pentapetalae</taxon>
        <taxon>rosids</taxon>
        <taxon>malvids</taxon>
        <taxon>Brassicales</taxon>
        <taxon>Brassicaceae</taxon>
        <taxon>Eutremeae</taxon>
        <taxon>Eutrema</taxon>
    </lineage>
</organism>
<gene>
    <name evidence="3" type="ORF">EUTSA_v10012114mg</name>
</gene>
<reference evidence="3 4" key="1">
    <citation type="journal article" date="2013" name="Front. Plant Sci.">
        <title>The Reference Genome of the Halophytic Plant Eutrema salsugineum.</title>
        <authorList>
            <person name="Yang R."/>
            <person name="Jarvis D.E."/>
            <person name="Chen H."/>
            <person name="Beilstein M.A."/>
            <person name="Grimwood J."/>
            <person name="Jenkins J."/>
            <person name="Shu S."/>
            <person name="Prochnik S."/>
            <person name="Xin M."/>
            <person name="Ma C."/>
            <person name="Schmutz J."/>
            <person name="Wing R.A."/>
            <person name="Mitchell-Olds T."/>
            <person name="Schumaker K.S."/>
            <person name="Wang X."/>
        </authorList>
    </citation>
    <scope>NUCLEOTIDE SEQUENCE [LARGE SCALE GENOMIC DNA]</scope>
</reference>
<feature type="domain" description="F-box associated beta-propeller type 3" evidence="2">
    <location>
        <begin position="136"/>
        <end position="222"/>
    </location>
</feature>
<proteinExistence type="predicted"/>
<dbReference type="NCBIfam" id="TIGR01640">
    <property type="entry name" value="F_box_assoc_1"/>
    <property type="match status" value="2"/>
</dbReference>
<dbReference type="SUPFAM" id="SSF81383">
    <property type="entry name" value="F-box domain"/>
    <property type="match status" value="1"/>
</dbReference>
<dbReference type="OMA" id="FADDESW"/>
<evidence type="ECO:0000259" key="2">
    <source>
        <dbReference type="Pfam" id="PF08268"/>
    </source>
</evidence>
<evidence type="ECO:0000313" key="4">
    <source>
        <dbReference type="Proteomes" id="UP000030689"/>
    </source>
</evidence>
<sequence length="277" mass="32631">MILFQRLSLNTVARFRCVSKLWSSITTDPYFIKSFKTRSPRPSLLICLRKKDEFIVSSISQHTHTLHQNSNKGYTRFPFTESVQGLICFQELETLEIWNPSKRQFLTLPKSRKSWDDLTVLLGYDPVQGKHKVVAWRCIKGVIYYIACVYHTRVWVIMSFNVRSETFDMIQLPSGIHKDMLITNEGRLACTGKNRELWILEDAEKHKWSIQGSLSPFDQFNEFHKSFYILFFDLVRNSCRRLEFKAFADDESWLNGDMHELHAFPNHIESQMSLNTF</sequence>
<evidence type="ECO:0008006" key="5">
    <source>
        <dbReference type="Google" id="ProtNLM"/>
    </source>
</evidence>
<dbReference type="Gramene" id="ESQ30808">
    <property type="protein sequence ID" value="ESQ30808"/>
    <property type="gene ID" value="EUTSA_v10012114mg"/>
</dbReference>
<feature type="non-terminal residue" evidence="3">
    <location>
        <position position="277"/>
    </location>
</feature>
<dbReference type="KEGG" id="eus:EUTSA_v10012114mg"/>
<dbReference type="InterPro" id="IPR013187">
    <property type="entry name" value="F-box-assoc_dom_typ3"/>
</dbReference>
<dbReference type="Pfam" id="PF00646">
    <property type="entry name" value="F-box"/>
    <property type="match status" value="1"/>
</dbReference>
<evidence type="ECO:0000259" key="1">
    <source>
        <dbReference type="Pfam" id="PF00646"/>
    </source>
</evidence>
<dbReference type="InterPro" id="IPR017451">
    <property type="entry name" value="F-box-assoc_interact_dom"/>
</dbReference>
<dbReference type="InterPro" id="IPR001810">
    <property type="entry name" value="F-box_dom"/>
</dbReference>
<dbReference type="PANTHER" id="PTHR31111">
    <property type="entry name" value="BNAA05G37150D PROTEIN-RELATED"/>
    <property type="match status" value="1"/>
</dbReference>
<evidence type="ECO:0000313" key="3">
    <source>
        <dbReference type="EMBL" id="ESQ30808.1"/>
    </source>
</evidence>
<protein>
    <recommendedName>
        <fullName evidence="5">F-box associated domain-containing protein</fullName>
    </recommendedName>
</protein>
<dbReference type="eggNOG" id="ENOG502SZZX">
    <property type="taxonomic scope" value="Eukaryota"/>
</dbReference>
<name>V4KTW7_EUTSA</name>
<feature type="domain" description="F-box" evidence="1">
    <location>
        <begin position="4"/>
        <end position="32"/>
    </location>
</feature>
<dbReference type="PANTHER" id="PTHR31111:SF119">
    <property type="entry name" value="F-BOX DOMAIN-CONTAINING PROTEIN"/>
    <property type="match status" value="1"/>
</dbReference>
<dbReference type="AlphaFoldDB" id="V4KTW7"/>
<accession>V4KTW7</accession>
<dbReference type="InterPro" id="IPR036047">
    <property type="entry name" value="F-box-like_dom_sf"/>
</dbReference>